<evidence type="ECO:0000256" key="6">
    <source>
        <dbReference type="ARBA" id="ARBA00023136"/>
    </source>
</evidence>
<evidence type="ECO:0000313" key="14">
    <source>
        <dbReference type="Ensembl" id="ENSELUP00000086332.1"/>
    </source>
</evidence>
<evidence type="ECO:0000256" key="1">
    <source>
        <dbReference type="ARBA" id="ARBA00004651"/>
    </source>
</evidence>
<keyword evidence="8" id="KW-0325">Glycoprotein</keyword>
<dbReference type="GO" id="GO:0007200">
    <property type="term" value="P:phospholipase C-activating G protein-coupled receptor signaling pathway"/>
    <property type="evidence" value="ECO:0007669"/>
    <property type="project" value="TreeGrafter"/>
</dbReference>
<dbReference type="PRINTS" id="PR00237">
    <property type="entry name" value="GPCRRHODOPSN"/>
</dbReference>
<feature type="domain" description="G-protein coupled receptors family 1 profile" evidence="13">
    <location>
        <begin position="30"/>
        <end position="285"/>
    </location>
</feature>
<dbReference type="Gene3D" id="1.20.1070.10">
    <property type="entry name" value="Rhodopsin 7-helix transmembrane proteins"/>
    <property type="match status" value="1"/>
</dbReference>
<dbReference type="InterPro" id="IPR000496">
    <property type="entry name" value="Brdyknn_rcpt"/>
</dbReference>
<dbReference type="PANTHER" id="PTHR24232:SF51">
    <property type="entry name" value="G-PROTEIN COUPLED RECEPTORS FAMILY 1 PROFILE DOMAIN-CONTAINING PROTEIN"/>
    <property type="match status" value="1"/>
</dbReference>
<keyword evidence="7 10" id="KW-0675">Receptor</keyword>
<evidence type="ECO:0000256" key="11">
    <source>
        <dbReference type="SAM" id="MobiDB-lite"/>
    </source>
</evidence>
<feature type="compositionally biased region" description="Gly residues" evidence="11">
    <location>
        <begin position="319"/>
        <end position="334"/>
    </location>
</feature>
<reference evidence="14 15" key="1">
    <citation type="submission" date="2020-02" db="EMBL/GenBank/DDBJ databases">
        <title>Esox lucius (northern pike) genome, fEsoLuc1, primary haplotype.</title>
        <authorList>
            <person name="Myers G."/>
            <person name="Karagic N."/>
            <person name="Meyer A."/>
            <person name="Pippel M."/>
            <person name="Reichard M."/>
            <person name="Winkler S."/>
            <person name="Tracey A."/>
            <person name="Sims Y."/>
            <person name="Howe K."/>
            <person name="Rhie A."/>
            <person name="Formenti G."/>
            <person name="Durbin R."/>
            <person name="Fedrigo O."/>
            <person name="Jarvis E.D."/>
        </authorList>
    </citation>
    <scope>NUCLEOTIDE SEQUENCE [LARGE SCALE GENOMIC DNA]</scope>
</reference>
<keyword evidence="9 10" id="KW-0807">Transducer</keyword>
<dbReference type="GO" id="GO:0004947">
    <property type="term" value="F:bradykinin receptor activity"/>
    <property type="evidence" value="ECO:0007669"/>
    <property type="project" value="InterPro"/>
</dbReference>
<keyword evidence="6 12" id="KW-0472">Membrane</keyword>
<evidence type="ECO:0000256" key="5">
    <source>
        <dbReference type="ARBA" id="ARBA00023040"/>
    </source>
</evidence>
<feature type="transmembrane region" description="Helical" evidence="12">
    <location>
        <begin position="178"/>
        <end position="205"/>
    </location>
</feature>
<keyword evidence="3 10" id="KW-0812">Transmembrane</keyword>
<dbReference type="SUPFAM" id="SSF81321">
    <property type="entry name" value="Family A G protein-coupled receptor-like"/>
    <property type="match status" value="1"/>
</dbReference>
<dbReference type="GeneTree" id="ENSGT01040000240444"/>
<organism evidence="14 15">
    <name type="scientific">Esox lucius</name>
    <name type="common">Northern pike</name>
    <dbReference type="NCBI Taxonomy" id="8010"/>
    <lineage>
        <taxon>Eukaryota</taxon>
        <taxon>Metazoa</taxon>
        <taxon>Chordata</taxon>
        <taxon>Craniata</taxon>
        <taxon>Vertebrata</taxon>
        <taxon>Euteleostomi</taxon>
        <taxon>Actinopterygii</taxon>
        <taxon>Neopterygii</taxon>
        <taxon>Teleostei</taxon>
        <taxon>Protacanthopterygii</taxon>
        <taxon>Esociformes</taxon>
        <taxon>Esocidae</taxon>
        <taxon>Esox</taxon>
    </lineage>
</organism>
<evidence type="ECO:0000256" key="2">
    <source>
        <dbReference type="ARBA" id="ARBA00022475"/>
    </source>
</evidence>
<feature type="transmembrane region" description="Helical" evidence="12">
    <location>
        <begin position="80"/>
        <end position="106"/>
    </location>
</feature>
<evidence type="ECO:0000259" key="13">
    <source>
        <dbReference type="PROSITE" id="PS50262"/>
    </source>
</evidence>
<keyword evidence="2" id="KW-1003">Cell membrane</keyword>
<dbReference type="InterPro" id="IPR000276">
    <property type="entry name" value="GPCR_Rhodpsn"/>
</dbReference>
<dbReference type="Proteomes" id="UP000265140">
    <property type="component" value="Chromosome 1"/>
</dbReference>
<feature type="transmembrane region" description="Helical" evidence="12">
    <location>
        <begin position="226"/>
        <end position="251"/>
    </location>
</feature>
<feature type="transmembrane region" description="Helical" evidence="12">
    <location>
        <begin position="127"/>
        <end position="146"/>
    </location>
</feature>
<feature type="region of interest" description="Disordered" evidence="11">
    <location>
        <begin position="311"/>
        <end position="334"/>
    </location>
</feature>
<dbReference type="KEGG" id="els:105029125"/>
<dbReference type="RefSeq" id="XP_010900608.2">
    <property type="nucleotide sequence ID" value="XM_010902306.5"/>
</dbReference>
<evidence type="ECO:0000256" key="10">
    <source>
        <dbReference type="RuleBase" id="RU000688"/>
    </source>
</evidence>
<dbReference type="PROSITE" id="PS50262">
    <property type="entry name" value="G_PROTEIN_RECEP_F1_2"/>
    <property type="match status" value="1"/>
</dbReference>
<dbReference type="GeneID" id="105029125"/>
<dbReference type="FunFam" id="1.20.1070.10:FF:000142">
    <property type="entry name" value="G protein-coupled receptor 55"/>
    <property type="match status" value="1"/>
</dbReference>
<feature type="transmembrane region" description="Helical" evidence="12">
    <location>
        <begin position="17"/>
        <end position="38"/>
    </location>
</feature>
<protein>
    <recommendedName>
        <fullName evidence="13">G-protein coupled receptors family 1 profile domain-containing protein</fullName>
    </recommendedName>
</protein>
<comment type="similarity">
    <text evidence="10">Belongs to the G-protein coupled receptor 1 family.</text>
</comment>
<dbReference type="CTD" id="664762"/>
<evidence type="ECO:0000313" key="15">
    <source>
        <dbReference type="Proteomes" id="UP000265140"/>
    </source>
</evidence>
<dbReference type="InterPro" id="IPR017452">
    <property type="entry name" value="GPCR_Rhodpsn_7TM"/>
</dbReference>
<reference evidence="14" key="2">
    <citation type="submission" date="2025-08" db="UniProtKB">
        <authorList>
            <consortium name="Ensembl"/>
        </authorList>
    </citation>
    <scope>IDENTIFICATION</scope>
</reference>
<evidence type="ECO:0000256" key="7">
    <source>
        <dbReference type="ARBA" id="ARBA00023170"/>
    </source>
</evidence>
<evidence type="ECO:0000256" key="9">
    <source>
        <dbReference type="ARBA" id="ARBA00023224"/>
    </source>
</evidence>
<feature type="transmembrane region" description="Helical" evidence="12">
    <location>
        <begin position="266"/>
        <end position="288"/>
    </location>
</feature>
<dbReference type="GO" id="GO:0035025">
    <property type="term" value="P:positive regulation of Rho protein signal transduction"/>
    <property type="evidence" value="ECO:0007669"/>
    <property type="project" value="TreeGrafter"/>
</dbReference>
<accession>A0AAY5KIV9</accession>
<reference evidence="14" key="3">
    <citation type="submission" date="2025-09" db="UniProtKB">
        <authorList>
            <consortium name="Ensembl"/>
        </authorList>
    </citation>
    <scope>IDENTIFICATION</scope>
</reference>
<keyword evidence="4 12" id="KW-1133">Transmembrane helix</keyword>
<keyword evidence="15" id="KW-1185">Reference proteome</keyword>
<feature type="transmembrane region" description="Helical" evidence="12">
    <location>
        <begin position="50"/>
        <end position="68"/>
    </location>
</feature>
<comment type="subcellular location">
    <subcellularLocation>
        <location evidence="1">Cell membrane</location>
        <topology evidence="1">Multi-pass membrane protein</topology>
    </subcellularLocation>
</comment>
<evidence type="ECO:0000256" key="4">
    <source>
        <dbReference type="ARBA" id="ARBA00022989"/>
    </source>
</evidence>
<evidence type="ECO:0000256" key="3">
    <source>
        <dbReference type="ARBA" id="ARBA00022692"/>
    </source>
</evidence>
<sequence>MDTSISNTSDPVRVIQWIIYIPTLVVGFPLNLAALYLLLFRICRWTESTVYLTSLIVNDILLLFSLPFKMYAYQNLWGLSMGFCSFLESLVFVNIYGSIVFIVCISADRYISLQFPFSKGLRSPRKATLVCLAVWLIIFAFTPPVYDLHKKENNTSSGNANETRCFQQFSNNTWQKTWIIVTLESVFMISTVSIVFFSVRVMQILRQLRRRNPLDEKLRDNKSVKIVLTNLVAFLVCFIPYHVAAFVYFLAKNYKEDTEIFHLRQFVHISSTVGSVNCLTDGFCYYLVLKESLLNVQRERGRMSSANMVTTSKRERGTGVDGHTGGKGSIGLAR</sequence>
<dbReference type="PROSITE" id="PS00237">
    <property type="entry name" value="G_PROTEIN_RECEP_F1_1"/>
    <property type="match status" value="1"/>
</dbReference>
<name>A0AAY5KIV9_ESOLU</name>
<dbReference type="Ensembl" id="ENSELUT00000107247.1">
    <property type="protein sequence ID" value="ENSELUP00000086332.1"/>
    <property type="gene ID" value="ENSELUG00000044354.1"/>
</dbReference>
<keyword evidence="5 10" id="KW-0297">G-protein coupled receptor</keyword>
<evidence type="ECO:0000256" key="8">
    <source>
        <dbReference type="ARBA" id="ARBA00023180"/>
    </source>
</evidence>
<dbReference type="PRINTS" id="PR00425">
    <property type="entry name" value="BRADYKININR"/>
</dbReference>
<evidence type="ECO:0000256" key="12">
    <source>
        <dbReference type="SAM" id="Phobius"/>
    </source>
</evidence>
<dbReference type="PANTHER" id="PTHR24232">
    <property type="entry name" value="G-PROTEIN COUPLED RECEPTOR"/>
    <property type="match status" value="1"/>
</dbReference>
<dbReference type="GO" id="GO:0005886">
    <property type="term" value="C:plasma membrane"/>
    <property type="evidence" value="ECO:0007669"/>
    <property type="project" value="UniProtKB-SubCell"/>
</dbReference>
<dbReference type="AlphaFoldDB" id="A0AAY5KIV9"/>
<proteinExistence type="inferred from homology"/>
<dbReference type="Pfam" id="PF00001">
    <property type="entry name" value="7tm_1"/>
    <property type="match status" value="1"/>
</dbReference>